<dbReference type="EMBL" id="JBHSEO010000056">
    <property type="protein sequence ID" value="MFC4416977.1"/>
    <property type="molecule type" value="Genomic_DNA"/>
</dbReference>
<proteinExistence type="predicted"/>
<name>A0ABV8XGD1_9GAMM</name>
<reference evidence="3" key="1">
    <citation type="journal article" date="2019" name="Int. J. Syst. Evol. Microbiol.">
        <title>The Global Catalogue of Microorganisms (GCM) 10K type strain sequencing project: providing services to taxonomists for standard genome sequencing and annotation.</title>
        <authorList>
            <consortium name="The Broad Institute Genomics Platform"/>
            <consortium name="The Broad Institute Genome Sequencing Center for Infectious Disease"/>
            <person name="Wu L."/>
            <person name="Ma J."/>
        </authorList>
    </citation>
    <scope>NUCLEOTIDE SEQUENCE [LARGE SCALE GENOMIC DNA]</scope>
    <source>
        <strain evidence="3">CCUG 49679</strain>
    </source>
</reference>
<dbReference type="SUPFAM" id="SSF89550">
    <property type="entry name" value="PHP domain-like"/>
    <property type="match status" value="1"/>
</dbReference>
<keyword evidence="1" id="KW-0732">Signal</keyword>
<evidence type="ECO:0000313" key="2">
    <source>
        <dbReference type="EMBL" id="MFC4416977.1"/>
    </source>
</evidence>
<accession>A0ABV8XGD1</accession>
<gene>
    <name evidence="2" type="ORF">ACFO0E_11230</name>
</gene>
<dbReference type="Proteomes" id="UP001596015">
    <property type="component" value="Unassembled WGS sequence"/>
</dbReference>
<dbReference type="InterPro" id="IPR016195">
    <property type="entry name" value="Pol/histidinol_Pase-like"/>
</dbReference>
<organism evidence="2 3">
    <name type="scientific">Chromohalobacter beijerinckii</name>
    <dbReference type="NCBI Taxonomy" id="86179"/>
    <lineage>
        <taxon>Bacteria</taxon>
        <taxon>Pseudomonadati</taxon>
        <taxon>Pseudomonadota</taxon>
        <taxon>Gammaproteobacteria</taxon>
        <taxon>Oceanospirillales</taxon>
        <taxon>Halomonadaceae</taxon>
        <taxon>Chromohalobacter</taxon>
    </lineage>
</organism>
<keyword evidence="3" id="KW-1185">Reference proteome</keyword>
<feature type="signal peptide" evidence="1">
    <location>
        <begin position="1"/>
        <end position="24"/>
    </location>
</feature>
<evidence type="ECO:0000256" key="1">
    <source>
        <dbReference type="SAM" id="SignalP"/>
    </source>
</evidence>
<dbReference type="SUPFAM" id="SSF49464">
    <property type="entry name" value="Carboxypeptidase regulatory domain-like"/>
    <property type="match status" value="1"/>
</dbReference>
<dbReference type="Gene3D" id="2.60.40.1120">
    <property type="entry name" value="Carboxypeptidase-like, regulatory domain"/>
    <property type="match status" value="1"/>
</dbReference>
<dbReference type="RefSeq" id="WP_246939818.1">
    <property type="nucleotide sequence ID" value="NZ_JAKGAK010000002.1"/>
</dbReference>
<feature type="chain" id="PRO_5045849262" evidence="1">
    <location>
        <begin position="25"/>
        <end position="771"/>
    </location>
</feature>
<protein>
    <submittedName>
        <fullName evidence="2">CehA/McbA family metallohydrolase</fullName>
    </submittedName>
</protein>
<dbReference type="Gene3D" id="3.20.20.140">
    <property type="entry name" value="Metal-dependent hydrolases"/>
    <property type="match status" value="1"/>
</dbReference>
<dbReference type="Gene3D" id="2.70.98.30">
    <property type="entry name" value="Golgi alpha-mannosidase II, domain 4"/>
    <property type="match status" value="1"/>
</dbReference>
<dbReference type="InterPro" id="IPR008969">
    <property type="entry name" value="CarboxyPept-like_regulatory"/>
</dbReference>
<dbReference type="NCBIfam" id="NF038032">
    <property type="entry name" value="CehA_McbA_metalo"/>
    <property type="match status" value="1"/>
</dbReference>
<comment type="caution">
    <text evidence="2">The sequence shown here is derived from an EMBL/GenBank/DDBJ whole genome shotgun (WGS) entry which is preliminary data.</text>
</comment>
<evidence type="ECO:0000313" key="3">
    <source>
        <dbReference type="Proteomes" id="UP001596015"/>
    </source>
</evidence>
<sequence>MTHSRWHLAPLAALTLGAASLAQADVSVTRGATDIPDGEATHAQDITVANDKLAFALAVESRPPWGVPRGTLVDLAAVKGGEIDLDRVAFADFIPNNWSAWPNDSKDVEVVEKSPERAVIRVSRNFGEAMVTTTYTLDADSDRVHLETVFDNRGDEPLEGIRSGFTLWPDTGYLFGVPGLGDAKETEASDALTDRMVAYDQDWAFALHAPYFDRINYEGQDMYLEHSLKAGESRRFEGWLQVVPEGDLAPVVANEIERKNLDSGEVHGQLSDGDGEAPANGLVMIEKEGAPYAWTLADDGEFSMSLPVGEYQAYATAEGFANSEPVELNVTDGSERKLTFDGMRGPGTLSLDIHGAESDTPRDARLTILDGQQPPVEFLGKQTFFTELDPAGHAELKLAPGDYRLGVNAGAGFTAREQTLDVSLETGEEIDKAVEIERLVEPNDDHWYGADLHHHANVLEGTTPPDTVVRAQLATDLDLTFISDHDSTANHDTFRKLSAERGVPFIPSIEISPSWGHMNPFPIEMNGELKVDPGTDDVQDIIADARRLGAEVIPMNHPYNAYGYLQNLGDGKVPGGFTTGFDLLELNAEVDNEPTLKAAHRLWDQGTRLYFTAGTDTHDAWNDLTGRIRMMGHVPGELTPRAFARALKDGHGYATQGPLLFPENHMFGDSLRLVEDAKGEWVVNATAVNGLKEARLIGESGEVIATQSLDGTDAMLTFEIPGDANGWIALEVDDADGDTAWTNPLWLERSSKADYLGSGSTNDGGADEEDA</sequence>